<evidence type="ECO:0000256" key="1">
    <source>
        <dbReference type="SAM" id="MobiDB-lite"/>
    </source>
</evidence>
<accession>A0AAW0RU02</accession>
<evidence type="ECO:0000313" key="2">
    <source>
        <dbReference type="EMBL" id="KAK8145742.1"/>
    </source>
</evidence>
<keyword evidence="3" id="KW-1185">Reference proteome</keyword>
<feature type="compositionally biased region" description="Polar residues" evidence="1">
    <location>
        <begin position="11"/>
        <end position="32"/>
    </location>
</feature>
<dbReference type="AlphaFoldDB" id="A0AAW0RU02"/>
<reference evidence="2 3" key="1">
    <citation type="submission" date="2020-02" db="EMBL/GenBank/DDBJ databases">
        <title>Comparative genomics of the hypocrealean fungal genus Beauvera.</title>
        <authorList>
            <person name="Showalter D.N."/>
            <person name="Bushley K.E."/>
            <person name="Rehner S.A."/>
        </authorList>
    </citation>
    <scope>NUCLEOTIDE SEQUENCE [LARGE SCALE GENOMIC DNA]</scope>
    <source>
        <strain evidence="2 3">ARSEF4384</strain>
    </source>
</reference>
<sequence length="63" mass="7049">MLSIVGRLSSPDKSATGSFRGTPTIYQQSQPTGGPRRSLIRLIRHRAILRAWKKYIAGRGARR</sequence>
<evidence type="ECO:0000313" key="3">
    <source>
        <dbReference type="Proteomes" id="UP001397290"/>
    </source>
</evidence>
<dbReference type="EMBL" id="JAAHCF010000264">
    <property type="protein sequence ID" value="KAK8145742.1"/>
    <property type="molecule type" value="Genomic_DNA"/>
</dbReference>
<dbReference type="Proteomes" id="UP001397290">
    <property type="component" value="Unassembled WGS sequence"/>
</dbReference>
<gene>
    <name evidence="2" type="ORF">G3M48_004073</name>
</gene>
<feature type="region of interest" description="Disordered" evidence="1">
    <location>
        <begin position="1"/>
        <end position="37"/>
    </location>
</feature>
<comment type="caution">
    <text evidence="2">The sequence shown here is derived from an EMBL/GenBank/DDBJ whole genome shotgun (WGS) entry which is preliminary data.</text>
</comment>
<protein>
    <submittedName>
        <fullName evidence="2">Uncharacterized protein</fullName>
    </submittedName>
</protein>
<proteinExistence type="predicted"/>
<organism evidence="2 3">
    <name type="scientific">Beauveria asiatica</name>
    <dbReference type="NCBI Taxonomy" id="1069075"/>
    <lineage>
        <taxon>Eukaryota</taxon>
        <taxon>Fungi</taxon>
        <taxon>Dikarya</taxon>
        <taxon>Ascomycota</taxon>
        <taxon>Pezizomycotina</taxon>
        <taxon>Sordariomycetes</taxon>
        <taxon>Hypocreomycetidae</taxon>
        <taxon>Hypocreales</taxon>
        <taxon>Cordycipitaceae</taxon>
        <taxon>Beauveria</taxon>
    </lineage>
</organism>
<name>A0AAW0RU02_9HYPO</name>